<dbReference type="CDD" id="cd00146">
    <property type="entry name" value="PKD"/>
    <property type="match status" value="1"/>
</dbReference>
<dbReference type="InterPro" id="IPR013783">
    <property type="entry name" value="Ig-like_fold"/>
</dbReference>
<dbReference type="InterPro" id="IPR000601">
    <property type="entry name" value="PKD_dom"/>
</dbReference>
<dbReference type="EMBL" id="CAXJIO010000017">
    <property type="protein sequence ID" value="CAL2104560.1"/>
    <property type="molecule type" value="Genomic_DNA"/>
</dbReference>
<dbReference type="SUPFAM" id="SSF49299">
    <property type="entry name" value="PKD domain"/>
    <property type="match status" value="1"/>
</dbReference>
<comment type="caution">
    <text evidence="2">The sequence shown here is derived from an EMBL/GenBank/DDBJ whole genome shotgun (WGS) entry which is preliminary data.</text>
</comment>
<dbReference type="Gene3D" id="2.60.120.260">
    <property type="entry name" value="Galactose-binding domain-like"/>
    <property type="match status" value="1"/>
</dbReference>
<dbReference type="Gene3D" id="2.60.40.10">
    <property type="entry name" value="Immunoglobulins"/>
    <property type="match status" value="2"/>
</dbReference>
<evidence type="ECO:0000259" key="1">
    <source>
        <dbReference type="PROSITE" id="PS50093"/>
    </source>
</evidence>
<gene>
    <name evidence="2" type="ORF">T190423A01A_80097</name>
</gene>
<dbReference type="InterPro" id="IPR032179">
    <property type="entry name" value="Cry22Aa_Ig-like"/>
</dbReference>
<evidence type="ECO:0000313" key="2">
    <source>
        <dbReference type="EMBL" id="CAL2104560.1"/>
    </source>
</evidence>
<keyword evidence="3" id="KW-1185">Reference proteome</keyword>
<organism evidence="2 3">
    <name type="scientific">Tenacibaculum polynesiense</name>
    <dbReference type="NCBI Taxonomy" id="3137857"/>
    <lineage>
        <taxon>Bacteria</taxon>
        <taxon>Pseudomonadati</taxon>
        <taxon>Bacteroidota</taxon>
        <taxon>Flavobacteriia</taxon>
        <taxon>Flavobacteriales</taxon>
        <taxon>Flavobacteriaceae</taxon>
        <taxon>Tenacibaculum</taxon>
    </lineage>
</organism>
<dbReference type="InterPro" id="IPR035986">
    <property type="entry name" value="PKD_dom_sf"/>
</dbReference>
<accession>A0ABM9PGE0</accession>
<dbReference type="Proteomes" id="UP001497527">
    <property type="component" value="Unassembled WGS sequence"/>
</dbReference>
<name>A0ABM9PGE0_9FLAO</name>
<dbReference type="SMART" id="SM00089">
    <property type="entry name" value="PKD"/>
    <property type="match status" value="1"/>
</dbReference>
<dbReference type="Pfam" id="PF16403">
    <property type="entry name" value="Bact_surface_Ig-like"/>
    <property type="match status" value="1"/>
</dbReference>
<proteinExistence type="predicted"/>
<dbReference type="InterPro" id="IPR022409">
    <property type="entry name" value="PKD/Chitinase_dom"/>
</dbReference>
<reference evidence="2 3" key="1">
    <citation type="submission" date="2024-05" db="EMBL/GenBank/DDBJ databases">
        <authorList>
            <person name="Duchaud E."/>
        </authorList>
    </citation>
    <scope>NUCLEOTIDE SEQUENCE [LARGE SCALE GENOMIC DNA]</scope>
    <source>
        <strain evidence="2">Ena-SAMPLE-TAB-13-05-2024-13:56:06:370-140308</strain>
    </source>
</reference>
<sequence>MKQLIKNIKILSTFILVISLIGCEENDAVLPKVSAGFTYTVNQDLGKVTFINISENADNYEWSFGDGTSSTEINPTKIYPTGEYTVMLKSTNISGATETFEDKVYINIPIPVRLPINFDTENVKYGDVVTFPAGNTFQLVENPDPSGSNTSTSMVGEITNNGVNFEGFFYDLDAPIDLTNNKTIKMNLWSNVALDVLLKLEEGTSGPTELLVSHGGTGWEEMIFTFTASSASYNRLTLFVDAFGTTAGKFYIDDIEQVATIDVTAPTISLNGDAMVTVIQGETFTDPGATAVDDLDGDISANIVVGGATVDVNTLGTYVITYNVSDAAGNAATEVTRTVEVVTPPTSPPTSAPVPPAREAGDVVSIYGGSYATIAVGNYDPNWGQWGHMQVNTAFDPGDGNLVLAYPNFNYQGTDFGAAGPVNASTMEFLHVDIWVASTVTNRMIKISPINAGGSATGAVEVLIEVPVTPGKWNSVDIPKSAFTGMTWDSVVQMKFDGQFNADGSANLTDPIDIYLDNIYFYKSPSSGGGGSSGNIVSIYNNDFTDISVNEWGPFWGDSSARIVDGTLNGSPAKVINMEGGKTFAGIDFSSSAFDATNFTTFHIDYKVDVLLPGQVFNIKLSNHEGGSGETSAIQYTHVPTSTDIYSLSIPLADFVAASDPENLIRNAIAQIVISAARTDTTQGVNITIDNIYFSE</sequence>
<protein>
    <submittedName>
        <fullName evidence="2">PKD domain-containing protein</fullName>
    </submittedName>
</protein>
<evidence type="ECO:0000313" key="3">
    <source>
        <dbReference type="Proteomes" id="UP001497527"/>
    </source>
</evidence>
<dbReference type="RefSeq" id="WP_348718832.1">
    <property type="nucleotide sequence ID" value="NZ_CAXJIO010000017.1"/>
</dbReference>
<dbReference type="Pfam" id="PF18911">
    <property type="entry name" value="PKD_4"/>
    <property type="match status" value="1"/>
</dbReference>
<dbReference type="PROSITE" id="PS51257">
    <property type="entry name" value="PROKAR_LIPOPROTEIN"/>
    <property type="match status" value="1"/>
</dbReference>
<feature type="domain" description="PKD" evidence="1">
    <location>
        <begin position="60"/>
        <end position="113"/>
    </location>
</feature>
<dbReference type="PROSITE" id="PS50093">
    <property type="entry name" value="PKD"/>
    <property type="match status" value="1"/>
</dbReference>